<accession>A0A327ZVM7</accession>
<gene>
    <name evidence="9" type="ORF">BHU61_02880</name>
</gene>
<name>A0A327ZVM7_9STAP</name>
<evidence type="ECO:0000256" key="7">
    <source>
        <dbReference type="ARBA" id="ARBA00031758"/>
    </source>
</evidence>
<dbReference type="EMBL" id="PZJH01000001">
    <property type="protein sequence ID" value="RAK46413.1"/>
    <property type="molecule type" value="Genomic_DNA"/>
</dbReference>
<sequence>MFNLSNQIALVTGGANGIGRGIVEALYQAGAFVIIADIDEENGQKASEDVQGQFIKLDVTDQHRCKAIIKEIIDEHGKLDILCSNTGIFPQVMIEDMTEEDWDKTLNINLKGMFNITQQALLAMKEKGYGRVILTSSVTGPITGYPGWAHYGASKAGQLGFMRSAALEYAKYGITINAIQPGNILTAGLKAQGENYLEGTKAIVPTHELGEPIDIGYAAVFFASKETKYITGQSIVVDGGQILPEEPSGIL</sequence>
<evidence type="ECO:0000256" key="1">
    <source>
        <dbReference type="ARBA" id="ARBA00003200"/>
    </source>
</evidence>
<dbReference type="Pfam" id="PF13561">
    <property type="entry name" value="adh_short_C2"/>
    <property type="match status" value="1"/>
</dbReference>
<keyword evidence="10" id="KW-1185">Reference proteome</keyword>
<evidence type="ECO:0000256" key="4">
    <source>
        <dbReference type="ARBA" id="ARBA00016110"/>
    </source>
</evidence>
<evidence type="ECO:0000256" key="5">
    <source>
        <dbReference type="ARBA" id="ARBA00023002"/>
    </source>
</evidence>
<comment type="catalytic activity">
    <reaction evidence="8">
        <text>(S)-acetoin + NAD(+) = diacetyl + NADH + H(+)</text>
        <dbReference type="Rhea" id="RHEA:27286"/>
        <dbReference type="ChEBI" id="CHEBI:15378"/>
        <dbReference type="ChEBI" id="CHEBI:15687"/>
        <dbReference type="ChEBI" id="CHEBI:16583"/>
        <dbReference type="ChEBI" id="CHEBI:57540"/>
        <dbReference type="ChEBI" id="CHEBI:57945"/>
        <dbReference type="EC" id="1.1.1.304"/>
    </reaction>
</comment>
<dbReference type="RefSeq" id="WP_111714537.1">
    <property type="nucleotide sequence ID" value="NZ_JBHSSR010000001.1"/>
</dbReference>
<reference evidence="9 10" key="1">
    <citation type="journal article" date="2018" name="Front. Microbiol.">
        <title>Description and Comparative Genomics of Macrococcus caseolyticus subsp. hominis subsp. nov., Macrococcus goetzii sp. nov., Macrococcus epidermidis sp. nov., and Macrococcus bohemicus sp. nov., Novel Macrococci From Human Clinical Material With Virulence Potential and Suspected Uptake of Foreign DNA by Natural Transformation.</title>
        <authorList>
            <person name="Maslanova I."/>
            <person name="Wertheimer Z."/>
            <person name="Sedlacek I."/>
            <person name="Svec P."/>
            <person name="Indrakova A."/>
            <person name="Kovarovic V."/>
            <person name="Schumann P."/>
            <person name="Sproer C."/>
            <person name="Kralova S."/>
            <person name="Sedo O."/>
            <person name="Kristofova L."/>
            <person name="Vrbovska V."/>
            <person name="Fuzik T."/>
            <person name="Petras P."/>
            <person name="Zdrahal Z."/>
            <person name="Ruzickova V."/>
            <person name="Doskar J."/>
            <person name="Pantucek R."/>
        </authorList>
    </citation>
    <scope>NUCLEOTIDE SEQUENCE [LARGE SCALE GENOMIC DNA]</scope>
    <source>
        <strain evidence="9 10">01/688</strain>
    </source>
</reference>
<dbReference type="PRINTS" id="PR00081">
    <property type="entry name" value="GDHRDH"/>
</dbReference>
<dbReference type="CDD" id="cd05233">
    <property type="entry name" value="SDR_c"/>
    <property type="match status" value="1"/>
</dbReference>
<dbReference type="NCBIfam" id="NF004202">
    <property type="entry name" value="PRK05653.2-2"/>
    <property type="match status" value="1"/>
</dbReference>
<evidence type="ECO:0000256" key="3">
    <source>
        <dbReference type="ARBA" id="ARBA00012848"/>
    </source>
</evidence>
<dbReference type="GO" id="GO:0008206">
    <property type="term" value="P:bile acid metabolic process"/>
    <property type="evidence" value="ECO:0007669"/>
    <property type="project" value="UniProtKB-ARBA"/>
</dbReference>
<protein>
    <recommendedName>
        <fullName evidence="4">Diacetyl reductase [(S)-acetoin forming]</fullName>
        <ecNumber evidence="3">1.1.1.304</ecNumber>
    </recommendedName>
    <alternativeName>
        <fullName evidence="6">Acetoin(diacetyl) reductase</fullName>
    </alternativeName>
    <alternativeName>
        <fullName evidence="7">Meso-2,3-butanediol dehydrogenase</fullName>
    </alternativeName>
</protein>
<evidence type="ECO:0000256" key="2">
    <source>
        <dbReference type="ARBA" id="ARBA00006484"/>
    </source>
</evidence>
<dbReference type="EC" id="1.1.1.304" evidence="3"/>
<comment type="similarity">
    <text evidence="2">Belongs to the short-chain dehydrogenases/reductases (SDR) family.</text>
</comment>
<comment type="function">
    <text evidence="1">Catalyzes the irreversible reduction of 2,3-butanediol to (S)-acetoin in the presence of NADH.</text>
</comment>
<evidence type="ECO:0000256" key="6">
    <source>
        <dbReference type="ARBA" id="ARBA00029989"/>
    </source>
</evidence>
<dbReference type="InterPro" id="IPR036291">
    <property type="entry name" value="NAD(P)-bd_dom_sf"/>
</dbReference>
<evidence type="ECO:0000256" key="8">
    <source>
        <dbReference type="ARBA" id="ARBA00047315"/>
    </source>
</evidence>
<dbReference type="Proteomes" id="UP000249808">
    <property type="component" value="Unassembled WGS sequence"/>
</dbReference>
<evidence type="ECO:0000313" key="10">
    <source>
        <dbReference type="Proteomes" id="UP000249808"/>
    </source>
</evidence>
<dbReference type="PRINTS" id="PR00080">
    <property type="entry name" value="SDRFAMILY"/>
</dbReference>
<organism evidence="9 10">
    <name type="scientific">Macrococcus epidermidis</name>
    <dbReference type="NCBI Taxonomy" id="1902580"/>
    <lineage>
        <taxon>Bacteria</taxon>
        <taxon>Bacillati</taxon>
        <taxon>Bacillota</taxon>
        <taxon>Bacilli</taxon>
        <taxon>Bacillales</taxon>
        <taxon>Staphylococcaceae</taxon>
        <taxon>Macrococcus</taxon>
    </lineage>
</organism>
<comment type="caution">
    <text evidence="9">The sequence shown here is derived from an EMBL/GenBank/DDBJ whole genome shotgun (WGS) entry which is preliminary data.</text>
</comment>
<dbReference type="PANTHER" id="PTHR42760">
    <property type="entry name" value="SHORT-CHAIN DEHYDROGENASES/REDUCTASES FAMILY MEMBER"/>
    <property type="match status" value="1"/>
</dbReference>
<proteinExistence type="inferred from homology"/>
<dbReference type="SUPFAM" id="SSF51735">
    <property type="entry name" value="NAD(P)-binding Rossmann-fold domains"/>
    <property type="match status" value="1"/>
</dbReference>
<dbReference type="FunFam" id="3.40.50.720:FF:000084">
    <property type="entry name" value="Short-chain dehydrogenase reductase"/>
    <property type="match status" value="1"/>
</dbReference>
<dbReference type="GO" id="GO:0052588">
    <property type="term" value="F:diacetyl reductase ((S)-acetoin forming) (NAD+) activity"/>
    <property type="evidence" value="ECO:0007669"/>
    <property type="project" value="UniProtKB-EC"/>
</dbReference>
<dbReference type="Gene3D" id="3.40.50.720">
    <property type="entry name" value="NAD(P)-binding Rossmann-like Domain"/>
    <property type="match status" value="1"/>
</dbReference>
<evidence type="ECO:0000313" key="9">
    <source>
        <dbReference type="EMBL" id="RAK46413.1"/>
    </source>
</evidence>
<dbReference type="AlphaFoldDB" id="A0A327ZVM7"/>
<keyword evidence="5" id="KW-0560">Oxidoreductase</keyword>
<dbReference type="PANTHER" id="PTHR42760:SF133">
    <property type="entry name" value="3-OXOACYL-[ACYL-CARRIER-PROTEIN] REDUCTASE"/>
    <property type="match status" value="1"/>
</dbReference>
<dbReference type="InterPro" id="IPR002347">
    <property type="entry name" value="SDR_fam"/>
</dbReference>